<evidence type="ECO:0000256" key="7">
    <source>
        <dbReference type="ARBA" id="ARBA00022670"/>
    </source>
</evidence>
<keyword evidence="4" id="KW-1032">Host cell membrane</keyword>
<evidence type="ECO:0000256" key="20">
    <source>
        <dbReference type="ARBA" id="ARBA00023586"/>
    </source>
</evidence>
<gene>
    <name evidence="23" type="ORF">UCMB321_2778</name>
</gene>
<sequence>MDGDGSSGSRKRPGSTVRNEGGRPRILENEAGVATQGNEPGPFGINLALWGRSKRYNEAGETFDSQVILELGEVPGTADAIRSLGLQHPDKPAVWFRLNGQGYALVLGDPTHMNGYARILVLGAAGAEGTLSGYTPALLENKISEFRGWLRDRYHFGSYGLKGSIYEDYLSTVSNWNTRHPAYPVTGMGGDGKRDPDFWRKVKERLRDSRGTRAEKVRALSQMDLRVDLRGLTFFNMPGSVANELEQVDGALIADILHRRSEGTHEPVVTRVIEPMAGSGVYSNWVRAQGFKGKVILNDINPLIALTQSEVVSHPQGVTRGVQEIKSDLLAISRQHGFDFDDNLSMSFERVFPDDVPLSKKKDEERIRKQEKLKEFVRQDRADNLRQAVKDYFEDSLAELISLKDGKMVVDEPAVTQSGRLTARTRVAALFYVMQNAANHSGAVTIKQVPSVGYRLHLPLSLLTAEKHYNVHLLPLITNERKLFFISRLHGGNLDTTEFLNGDGWELFTRADVGPGDLILLSGHFSNSYLSVEEFYEKVDRYVTRAVEKGAQVLIINDFSEAKEQGFKQRGFQVSRHARSNDNKRSYLLALRNVVAASSTPEVLNNRLRDFVVAMHDIEKRVGFIPGEVLVGWSDEDYYDPEAAQRANVEQWALAAADDEGREPLSQADSVLNRDEVGEWDLPAPAASNEGESTSRFDYQLIVQLEDNRTVRQAAIDLAGKHPSNSLLLQLDVAGKLRFAEGQDALLARINQLNRKGKNHWRLQAVGHGRDDAAGQRTLAGYLPSELAQTLKQLLDNPLQPGQARAVAPEHISLVGCALVDNEPTATSSYIQAFVHALDREKLSVRSVAAHSAKIIVNPQGGKRGVTLTDTKLVLRRSGDTWMAVVAPGKTGYDDSLLLTETLGEKLAQLGLKKQRLGVVSRAQEFQQGMAQLYRDNDLSEGEWLPLWHRLTQEEAAKGGEYRLEFVQVAHPEQPTRVVRLTDRRVVEFMQDYNRQLTKVAQAREVQGEHLAGQPGEPEGEALDGLNALFIVQTLFAWFSHKSRTEVSGGELTGVLGCSLQVHGWLNTAQIIHGTVMDVVKVVQLFRSALAISKGKAFFSQAQSLNVMSSISKLNIGVGLFLNLGSVVLDAIELSQAQNEAQRAVFGTQLAFDSAGLALGVFSLGASMAANAGIVGAATASGFAGALAAPLAGLGIGFSALAQAFSAVAEEAAQVGSYFAGLDAAYRQGGYRRVERKNSTDHVQDDAPGHVLMESIPGAVISTLDLRRQQLTLDSQYLYRNDPTNAVGSGRSNYFFWWPGRGANLDKNLAINIREGIGYRQAQVSFVPGDAVLVLPMTAKSYLNYEYMILPFATSRNDHGFDVLRRLEEDGRFDFDFYAFPGERIVRRIMPEYVETPVRVLLDAQERDILVPALPDILQGKLSYQLEGEGGHYRLSLQDGVSISLGGTANSRWTLDARQLKEAAISLNGNRLQVGSLAITLSEHCGEISLINASGELFSVDREKQQLILLEADGSGFMDWQALHAHLKQLTADSPHSQPFVAVDHYRRAGYDIGRAFYQVSLDRFIYTDYPQASEFLGEALLGGIVEDKAWFYRGADVWQVAIATGQVLVQYRPRSFGGNITHSSLVQRDGQLLLAIEELLPDCSVEHIYRVEEASLKLLAIHRVGQLFNPGENSLALLSAAAHWRDPLQRMTERQVSATHAQVVTCAASQGQTTERQWLVFNNEYLLPRVVRANLGAAMAQDLSLVGSTGGDKPGFYFYDPHGRRAYFQADEGMSGTPATAVALGEVSAVRGGDQSPWLALTAEGSLWLLDRGTARLAGVVASWLSRHREDLTAELGRLASAAPARLDNLVLWGLGGLAGKTTGAWYDCAAQRLVQGGGNLDGRQNLTYLGLTADDRHAWILDGESRQLYRQALLPAETELTFSEPLLPSPAAPDALAWSAPQQWIRGQRQGTRLHLESSDGVMVLLPVAATLTERAVLIALRIKAHQEIAQVGERIAALRKHYDLPSAVRLLTEPGQAPGWYLPDSAELLCAQGPQADHRLTYLGKAAGQAGGYIHDEDNGQLWCLDNLQSTPVGRYSFVHLSDGNLILQLDDSSPADSEPLPVLEEAECLMVSGRSQGVHHYPLDRGLLNHYRQIIIDEQSRDAVIHTDSERLVLQRSGEDLMLYDSDAHTSLLIPDIEQAAQHGTKLQLAPQALSGLLAGLSRP</sequence>
<evidence type="ECO:0000256" key="3">
    <source>
        <dbReference type="ARBA" id="ARBA00004613"/>
    </source>
</evidence>
<dbReference type="GO" id="GO:0020002">
    <property type="term" value="C:host cell plasma membrane"/>
    <property type="evidence" value="ECO:0007669"/>
    <property type="project" value="UniProtKB-SubCell"/>
</dbReference>
<evidence type="ECO:0000256" key="15">
    <source>
        <dbReference type="ARBA" id="ARBA00022870"/>
    </source>
</evidence>
<evidence type="ECO:0000313" key="23">
    <source>
        <dbReference type="EMBL" id="KIH83484.1"/>
    </source>
</evidence>
<evidence type="ECO:0000259" key="22">
    <source>
        <dbReference type="PROSITE" id="PS51771"/>
    </source>
</evidence>
<evidence type="ECO:0000256" key="19">
    <source>
        <dbReference type="ARBA" id="ARBA00023200"/>
    </source>
</evidence>
<dbReference type="InterPro" id="IPR038383">
    <property type="entry name" value="CPD_dom_sf"/>
</dbReference>
<dbReference type="PATRIC" id="fig|226910.6.peg.2769"/>
<evidence type="ECO:0000256" key="11">
    <source>
        <dbReference type="ARBA" id="ARBA00022801"/>
    </source>
</evidence>
<comment type="subcellular location">
    <subcellularLocation>
        <location evidence="2">Host cell membrane</location>
    </subcellularLocation>
    <subcellularLocation>
        <location evidence="20">Host cytoplasm</location>
        <location evidence="20">Host cytosol</location>
    </subcellularLocation>
    <subcellularLocation>
        <location evidence="3">Secreted</location>
    </subcellularLocation>
</comment>
<dbReference type="GO" id="GO:0005576">
    <property type="term" value="C:extracellular region"/>
    <property type="evidence" value="ECO:0007669"/>
    <property type="project" value="UniProtKB-SubCell"/>
</dbReference>
<evidence type="ECO:0000256" key="4">
    <source>
        <dbReference type="ARBA" id="ARBA00022511"/>
    </source>
</evidence>
<evidence type="ECO:0000313" key="24">
    <source>
        <dbReference type="Proteomes" id="UP000031535"/>
    </source>
</evidence>
<keyword evidence="18" id="KW-0472">Membrane</keyword>
<feature type="domain" description="Peptidase C80" evidence="22">
    <location>
        <begin position="54"/>
        <end position="259"/>
    </location>
</feature>
<comment type="cofactor">
    <cofactor evidence="1">
        <name>Mg(2+)</name>
        <dbReference type="ChEBI" id="CHEBI:18420"/>
    </cofactor>
</comment>
<dbReference type="GO" id="GO:0008234">
    <property type="term" value="F:cysteine-type peptidase activity"/>
    <property type="evidence" value="ECO:0007669"/>
    <property type="project" value="UniProtKB-KW"/>
</dbReference>
<evidence type="ECO:0000256" key="8">
    <source>
        <dbReference type="ARBA" id="ARBA00022679"/>
    </source>
</evidence>
<keyword evidence="16" id="KW-0843">Virulence</keyword>
<keyword evidence="6" id="KW-0800">Toxin</keyword>
<evidence type="ECO:0000256" key="5">
    <source>
        <dbReference type="ARBA" id="ARBA00022525"/>
    </source>
</evidence>
<dbReference type="GO" id="GO:0090729">
    <property type="term" value="F:toxin activity"/>
    <property type="evidence" value="ECO:0007669"/>
    <property type="project" value="UniProtKB-KW"/>
</dbReference>
<keyword evidence="5" id="KW-0964">Secreted</keyword>
<dbReference type="GO" id="GO:0046872">
    <property type="term" value="F:metal ion binding"/>
    <property type="evidence" value="ECO:0007669"/>
    <property type="project" value="UniProtKB-KW"/>
</dbReference>
<evidence type="ECO:0000256" key="6">
    <source>
        <dbReference type="ARBA" id="ARBA00022656"/>
    </source>
</evidence>
<evidence type="ECO:0000256" key="10">
    <source>
        <dbReference type="ARBA" id="ARBA00022737"/>
    </source>
</evidence>
<dbReference type="Proteomes" id="UP000031535">
    <property type="component" value="Unassembled WGS sequence"/>
</dbReference>
<keyword evidence="19" id="KW-1035">Host cytoplasm</keyword>
<keyword evidence="9" id="KW-0479">Metal-binding</keyword>
<dbReference type="STRING" id="226910.UCMB321_2778"/>
<evidence type="ECO:0000256" key="17">
    <source>
        <dbReference type="ARBA" id="ARBA00023121"/>
    </source>
</evidence>
<dbReference type="PROSITE" id="PS51771">
    <property type="entry name" value="CGT_MARTX_CPD"/>
    <property type="match status" value="2"/>
</dbReference>
<evidence type="ECO:0000256" key="9">
    <source>
        <dbReference type="ARBA" id="ARBA00022723"/>
    </source>
</evidence>
<evidence type="ECO:0000256" key="14">
    <source>
        <dbReference type="ARBA" id="ARBA00022842"/>
    </source>
</evidence>
<keyword evidence="13" id="KW-0068">Autocatalytic cleavage</keyword>
<dbReference type="EMBL" id="JXDG01000036">
    <property type="protein sequence ID" value="KIH83484.1"/>
    <property type="molecule type" value="Genomic_DNA"/>
</dbReference>
<evidence type="ECO:0000256" key="2">
    <source>
        <dbReference type="ARBA" id="ARBA00004165"/>
    </source>
</evidence>
<keyword evidence="15" id="KW-1043">Host membrane</keyword>
<keyword evidence="17" id="KW-0446">Lipid-binding</keyword>
<dbReference type="GO" id="GO:0006508">
    <property type="term" value="P:proteolysis"/>
    <property type="evidence" value="ECO:0007669"/>
    <property type="project" value="UniProtKB-KW"/>
</dbReference>
<proteinExistence type="predicted"/>
<dbReference type="Gene3D" id="3.40.50.11050">
    <property type="match status" value="2"/>
</dbReference>
<evidence type="ECO:0000256" key="12">
    <source>
        <dbReference type="ARBA" id="ARBA00022807"/>
    </source>
</evidence>
<dbReference type="Pfam" id="PF11713">
    <property type="entry name" value="Peptidase_C80"/>
    <property type="match status" value="1"/>
</dbReference>
<dbReference type="GO" id="GO:0044164">
    <property type="term" value="C:host cell cytosol"/>
    <property type="evidence" value="ECO:0007669"/>
    <property type="project" value="UniProtKB-SubCell"/>
</dbReference>
<comment type="caution">
    <text evidence="23">The sequence shown here is derived from an EMBL/GenBank/DDBJ whole genome shotgun (WGS) entry which is preliminary data.</text>
</comment>
<reference evidence="23 24" key="1">
    <citation type="submission" date="2015-01" db="EMBL/GenBank/DDBJ databases">
        <title>Complete genome of Pseudomonas batumici UCM B-321 producer of the batumin antibiotic with strong antistaphilococcal and potential anticancer activity.</title>
        <authorList>
            <person name="Klochko V.V."/>
            <person name="Zelena L.B."/>
            <person name="Elena K.A."/>
            <person name="Reva O.N."/>
        </authorList>
    </citation>
    <scope>NUCLEOTIDE SEQUENCE [LARGE SCALE GENOMIC DNA]</scope>
    <source>
        <strain evidence="23 24">UCM B-321</strain>
    </source>
</reference>
<keyword evidence="11" id="KW-0378">Hydrolase</keyword>
<name>A0A0C2EC60_9PSED</name>
<dbReference type="InterPro" id="IPR024769">
    <property type="entry name" value="TcdA/TcdB_pore_forming"/>
</dbReference>
<accession>A0A0C2EC60</accession>
<dbReference type="InterPro" id="IPR020974">
    <property type="entry name" value="CPD_dom"/>
</dbReference>
<keyword evidence="14" id="KW-0460">Magnesium</keyword>
<keyword evidence="8" id="KW-0808">Transferase</keyword>
<dbReference type="GO" id="GO:0016740">
    <property type="term" value="F:transferase activity"/>
    <property type="evidence" value="ECO:0007669"/>
    <property type="project" value="UniProtKB-KW"/>
</dbReference>
<evidence type="ECO:0000256" key="21">
    <source>
        <dbReference type="SAM" id="MobiDB-lite"/>
    </source>
</evidence>
<evidence type="ECO:0000256" key="13">
    <source>
        <dbReference type="ARBA" id="ARBA00022813"/>
    </source>
</evidence>
<protein>
    <recommendedName>
        <fullName evidence="22">Peptidase C80 domain-containing protein</fullName>
    </recommendedName>
</protein>
<feature type="region of interest" description="Disordered" evidence="21">
    <location>
        <begin position="1"/>
        <end position="39"/>
    </location>
</feature>
<keyword evidence="10" id="KW-0677">Repeat</keyword>
<evidence type="ECO:0000256" key="18">
    <source>
        <dbReference type="ARBA" id="ARBA00023136"/>
    </source>
</evidence>
<evidence type="ECO:0000256" key="16">
    <source>
        <dbReference type="ARBA" id="ARBA00023026"/>
    </source>
</evidence>
<organism evidence="23 24">
    <name type="scientific">Pseudomonas batumici</name>
    <dbReference type="NCBI Taxonomy" id="226910"/>
    <lineage>
        <taxon>Bacteria</taxon>
        <taxon>Pseudomonadati</taxon>
        <taxon>Pseudomonadota</taxon>
        <taxon>Gammaproteobacteria</taxon>
        <taxon>Pseudomonadales</taxon>
        <taxon>Pseudomonadaceae</taxon>
        <taxon>Pseudomonas</taxon>
    </lineage>
</organism>
<keyword evidence="12" id="KW-0788">Thiol protease</keyword>
<keyword evidence="7" id="KW-0645">Protease</keyword>
<keyword evidence="24" id="KW-1185">Reference proteome</keyword>
<feature type="domain" description="Peptidase C80" evidence="22">
    <location>
        <begin position="688"/>
        <end position="877"/>
    </location>
</feature>
<dbReference type="Pfam" id="PF12920">
    <property type="entry name" value="TcdA_TcdB_pore"/>
    <property type="match status" value="1"/>
</dbReference>
<evidence type="ECO:0000256" key="1">
    <source>
        <dbReference type="ARBA" id="ARBA00001946"/>
    </source>
</evidence>
<dbReference type="GO" id="GO:0008289">
    <property type="term" value="F:lipid binding"/>
    <property type="evidence" value="ECO:0007669"/>
    <property type="project" value="UniProtKB-KW"/>
</dbReference>